<sequence length="155" mass="17055" precursor="true">MTVSKKLSLTGVFMVIAFAIVLLFGSLNYLSADSDYTELEASHMDLAVKSFGIETDKVKALYAGDVFKDNNKGTVFSTDKVTEDQSKRVRCAAALSELRKAKLFNIGDYRPVFFLGEDKVSIAIKHGDGTISLTDVDISKDRPVIIDHKVKEVAE</sequence>
<accession>I4AAH3</accession>
<dbReference type="AlphaFoldDB" id="I4AAH3"/>
<dbReference type="OrthoDB" id="1809857at2"/>
<dbReference type="HOGENOM" id="CLU_117105_0_0_9"/>
<dbReference type="RefSeq" id="WP_014794438.1">
    <property type="nucleotide sequence ID" value="NC_018017.1"/>
</dbReference>
<keyword evidence="3" id="KW-1185">Reference proteome</keyword>
<evidence type="ECO:0000256" key="1">
    <source>
        <dbReference type="SAM" id="Phobius"/>
    </source>
</evidence>
<reference evidence="2 3" key="2">
    <citation type="journal article" date="2015" name="J. Bacteriol.">
        <title>Genomic, proteomic, and biochemical analysis of the organohalide respiratory pathway in Desulfitobacterium dehalogenans.</title>
        <authorList>
            <person name="Kruse T."/>
            <person name="van de Pas B.A."/>
            <person name="Atteia A."/>
            <person name="Krab K."/>
            <person name="Hagen W.R."/>
            <person name="Goodwin L."/>
            <person name="Chain P."/>
            <person name="Boeren S."/>
            <person name="Maphosa F."/>
            <person name="Schraa G."/>
            <person name="de Vos W.M."/>
            <person name="van der Oost J."/>
            <person name="Smidt H."/>
            <person name="Stams A.J."/>
        </authorList>
    </citation>
    <scope>NUCLEOTIDE SEQUENCE [LARGE SCALE GENOMIC DNA]</scope>
    <source>
        <strain evidence="3">ATCC 51507 / DSM 9161 / JW/IU-DC1</strain>
    </source>
</reference>
<feature type="transmembrane region" description="Helical" evidence="1">
    <location>
        <begin position="7"/>
        <end position="30"/>
    </location>
</feature>
<name>I4AAH3_DESDJ</name>
<reference evidence="3" key="1">
    <citation type="submission" date="2012-06" db="EMBL/GenBank/DDBJ databases">
        <title>Complete sequence of Desulfitobacterium dehalogenans ATCC 51507.</title>
        <authorList>
            <person name="Lucas S."/>
            <person name="Han J."/>
            <person name="Lapidus A."/>
            <person name="Cheng J.-F."/>
            <person name="Goodwin L."/>
            <person name="Pitluck S."/>
            <person name="Peters L."/>
            <person name="Ovchinnikova G."/>
            <person name="Teshima H."/>
            <person name="Detter J.C."/>
            <person name="Han C."/>
            <person name="Tapia R."/>
            <person name="Land M."/>
            <person name="Hauser L."/>
            <person name="Kyrpides N."/>
            <person name="Ivanova N."/>
            <person name="Pagani I."/>
            <person name="Kruse T."/>
            <person name="de Vos W.M."/>
            <person name="Smidt H."/>
            <person name="Woyke T."/>
        </authorList>
    </citation>
    <scope>NUCLEOTIDE SEQUENCE [LARGE SCALE GENOMIC DNA]</scope>
    <source>
        <strain evidence="3">ATCC 51507 / DSM 9161 / JW/IU-DC1</strain>
    </source>
</reference>
<dbReference type="Proteomes" id="UP000006053">
    <property type="component" value="Chromosome"/>
</dbReference>
<organism evidence="2 3">
    <name type="scientific">Desulfitobacterium dehalogenans (strain ATCC 51507 / DSM 9161 / JW/IU-DC1)</name>
    <dbReference type="NCBI Taxonomy" id="756499"/>
    <lineage>
        <taxon>Bacteria</taxon>
        <taxon>Bacillati</taxon>
        <taxon>Bacillota</taxon>
        <taxon>Clostridia</taxon>
        <taxon>Eubacteriales</taxon>
        <taxon>Desulfitobacteriaceae</taxon>
        <taxon>Desulfitobacterium</taxon>
    </lineage>
</organism>
<dbReference type="EMBL" id="CP003348">
    <property type="protein sequence ID" value="AFM00958.1"/>
    <property type="molecule type" value="Genomic_DNA"/>
</dbReference>
<dbReference type="eggNOG" id="ENOG50338Z7">
    <property type="taxonomic scope" value="Bacteria"/>
</dbReference>
<dbReference type="KEGG" id="ddh:Desde_2639"/>
<evidence type="ECO:0000313" key="2">
    <source>
        <dbReference type="EMBL" id="AFM00958.1"/>
    </source>
</evidence>
<keyword evidence="1" id="KW-0472">Membrane</keyword>
<keyword evidence="1" id="KW-1133">Transmembrane helix</keyword>
<keyword evidence="1" id="KW-0812">Transmembrane</keyword>
<proteinExistence type="predicted"/>
<evidence type="ECO:0000313" key="3">
    <source>
        <dbReference type="Proteomes" id="UP000006053"/>
    </source>
</evidence>
<gene>
    <name evidence="2" type="ordered locus">Desde_2639</name>
</gene>
<dbReference type="STRING" id="756499.Desde_2639"/>
<protein>
    <submittedName>
        <fullName evidence="2">Uncharacterized protein</fullName>
    </submittedName>
</protein>